<proteinExistence type="predicted"/>
<evidence type="ECO:0000259" key="1">
    <source>
        <dbReference type="Pfam" id="PF13472"/>
    </source>
</evidence>
<dbReference type="InterPro" id="IPR045136">
    <property type="entry name" value="Iah1-like"/>
</dbReference>
<reference evidence="2 3" key="1">
    <citation type="submission" date="2018-11" db="EMBL/GenBank/DDBJ databases">
        <title>Genome sequence of Saitozyma podzolica DSM 27192.</title>
        <authorList>
            <person name="Aliyu H."/>
            <person name="Gorte O."/>
            <person name="Ochsenreither K."/>
        </authorList>
    </citation>
    <scope>NUCLEOTIDE SEQUENCE [LARGE SCALE GENOMIC DNA]</scope>
    <source>
        <strain evidence="2 3">DSM 27192</strain>
    </source>
</reference>
<dbReference type="Gene3D" id="3.40.50.1110">
    <property type="entry name" value="SGNH hydrolase"/>
    <property type="match status" value="1"/>
</dbReference>
<organism evidence="2 3">
    <name type="scientific">Saitozyma podzolica</name>
    <dbReference type="NCBI Taxonomy" id="1890683"/>
    <lineage>
        <taxon>Eukaryota</taxon>
        <taxon>Fungi</taxon>
        <taxon>Dikarya</taxon>
        <taxon>Basidiomycota</taxon>
        <taxon>Agaricomycotina</taxon>
        <taxon>Tremellomycetes</taxon>
        <taxon>Tremellales</taxon>
        <taxon>Trimorphomycetaceae</taxon>
        <taxon>Saitozyma</taxon>
    </lineage>
</organism>
<evidence type="ECO:0000313" key="3">
    <source>
        <dbReference type="Proteomes" id="UP000279259"/>
    </source>
</evidence>
<dbReference type="OrthoDB" id="671439at2759"/>
<dbReference type="Pfam" id="PF13472">
    <property type="entry name" value="Lipase_GDSL_2"/>
    <property type="match status" value="1"/>
</dbReference>
<accession>A0A427YJS0</accession>
<feature type="domain" description="SGNH hydrolase-type esterase" evidence="1">
    <location>
        <begin position="11"/>
        <end position="217"/>
    </location>
</feature>
<dbReference type="Proteomes" id="UP000279259">
    <property type="component" value="Unassembled WGS sequence"/>
</dbReference>
<dbReference type="InterPro" id="IPR036514">
    <property type="entry name" value="SGNH_hydro_sf"/>
</dbReference>
<dbReference type="STRING" id="1890683.A0A427YJS0"/>
<dbReference type="PANTHER" id="PTHR14209">
    <property type="entry name" value="ISOAMYL ACETATE-HYDROLYZING ESTERASE 1"/>
    <property type="match status" value="1"/>
</dbReference>
<dbReference type="AlphaFoldDB" id="A0A427YJS0"/>
<dbReference type="SUPFAM" id="SSF52266">
    <property type="entry name" value="SGNH hydrolase"/>
    <property type="match status" value="1"/>
</dbReference>
<keyword evidence="3" id="KW-1185">Reference proteome</keyword>
<protein>
    <recommendedName>
        <fullName evidence="1">SGNH hydrolase-type esterase domain-containing protein</fullName>
    </recommendedName>
</protein>
<evidence type="ECO:0000313" key="2">
    <source>
        <dbReference type="EMBL" id="RSH91344.1"/>
    </source>
</evidence>
<dbReference type="PANTHER" id="PTHR14209:SF19">
    <property type="entry name" value="ISOAMYL ACETATE-HYDROLYZING ESTERASE 1 HOMOLOG"/>
    <property type="match status" value="1"/>
</dbReference>
<comment type="caution">
    <text evidence="2">The sequence shown here is derived from an EMBL/GenBank/DDBJ whole genome shotgun (WGS) entry which is preliminary data.</text>
</comment>
<gene>
    <name evidence="2" type="ORF">EHS25_009643</name>
</gene>
<dbReference type="EMBL" id="RSCD01000008">
    <property type="protein sequence ID" value="RSH91344.1"/>
    <property type="molecule type" value="Genomic_DNA"/>
</dbReference>
<sequence>MANALQDCVILLGDSLTQRQDVPGNLNEMMNKAYLRKLDVINRGFGGYNSACIWPLMDHIFAPKENAATAQRVRMVTLWLGTNDSVIQPGWAHVPLADFIDHMNHFLRLLTSPTSPYTVADTPLSIVLITPTPPSYLTMDDFKRTIRTMDATREYKDAVLKIGEEWKANESGPENTTGWKIETLDFWEAMMDAAGEEVEEGLAPFYIDGVHYTSAGYNLLWDRLASLIKTKFAGRGLDFEDLSDLPHRTPWVDKVPYSSPEKIPDMMALPKFR</sequence>
<dbReference type="InterPro" id="IPR013830">
    <property type="entry name" value="SGNH_hydro"/>
</dbReference>
<name>A0A427YJS0_9TREE</name>